<proteinExistence type="predicted"/>
<evidence type="ECO:0000313" key="1">
    <source>
        <dbReference type="EMBL" id="CAF1666923.1"/>
    </source>
</evidence>
<dbReference type="EMBL" id="CAJNOR010012310">
    <property type="protein sequence ID" value="CAF1666923.1"/>
    <property type="molecule type" value="Genomic_DNA"/>
</dbReference>
<feature type="non-terminal residue" evidence="1">
    <location>
        <position position="163"/>
    </location>
</feature>
<reference evidence="1" key="1">
    <citation type="submission" date="2021-02" db="EMBL/GenBank/DDBJ databases">
        <authorList>
            <person name="Nowell W R."/>
        </authorList>
    </citation>
    <scope>NUCLEOTIDE SEQUENCE</scope>
</reference>
<protein>
    <submittedName>
        <fullName evidence="1">Uncharacterized protein</fullName>
    </submittedName>
</protein>
<organism evidence="1 2">
    <name type="scientific">Adineta ricciae</name>
    <name type="common">Rotifer</name>
    <dbReference type="NCBI Taxonomy" id="249248"/>
    <lineage>
        <taxon>Eukaryota</taxon>
        <taxon>Metazoa</taxon>
        <taxon>Spiralia</taxon>
        <taxon>Gnathifera</taxon>
        <taxon>Rotifera</taxon>
        <taxon>Eurotatoria</taxon>
        <taxon>Bdelloidea</taxon>
        <taxon>Adinetida</taxon>
        <taxon>Adinetidae</taxon>
        <taxon>Adineta</taxon>
    </lineage>
</organism>
<gene>
    <name evidence="1" type="ORF">XAT740_LOCUS57948</name>
</gene>
<evidence type="ECO:0000313" key="2">
    <source>
        <dbReference type="Proteomes" id="UP000663828"/>
    </source>
</evidence>
<dbReference type="AlphaFoldDB" id="A0A816FX57"/>
<keyword evidence="2" id="KW-1185">Reference proteome</keyword>
<sequence>MLQKKEYYRPIEHRSVLALKDFQVKILGFITSINFNSLSMSYGRYFPPTIKMINLYKLQATQYIIYQLQTQYMPDTSLYLTTIDTIMCGSQHPTTPTAFFPILNTIKVYDHAMWTKPATNSTLVNGFLTECTYLEALLVSTLDCLYDSQCIQTLTGYFPALSQ</sequence>
<comment type="caution">
    <text evidence="1">The sequence shown here is derived from an EMBL/GenBank/DDBJ whole genome shotgun (WGS) entry which is preliminary data.</text>
</comment>
<name>A0A816FX57_ADIRI</name>
<dbReference type="Proteomes" id="UP000663828">
    <property type="component" value="Unassembled WGS sequence"/>
</dbReference>
<accession>A0A816FX57</accession>